<feature type="compositionally biased region" description="Basic and acidic residues" evidence="3">
    <location>
        <begin position="499"/>
        <end position="509"/>
    </location>
</feature>
<accession>A0A0K2SPS7</accession>
<dbReference type="Pfam" id="PF25516">
    <property type="entry name" value="PTPase"/>
    <property type="match status" value="1"/>
</dbReference>
<evidence type="ECO:0000313" key="5">
    <source>
        <dbReference type="EMBL" id="BAS29007.1"/>
    </source>
</evidence>
<dbReference type="SUPFAM" id="SSF52540">
    <property type="entry name" value="P-loop containing nucleoside triphosphate hydrolases"/>
    <property type="match status" value="1"/>
</dbReference>
<evidence type="ECO:0000313" key="6">
    <source>
        <dbReference type="Proteomes" id="UP000065807"/>
    </source>
</evidence>
<organism evidence="5 6">
    <name type="scientific">Limnochorda pilosa</name>
    <dbReference type="NCBI Taxonomy" id="1555112"/>
    <lineage>
        <taxon>Bacteria</taxon>
        <taxon>Bacillati</taxon>
        <taxon>Bacillota</taxon>
        <taxon>Limnochordia</taxon>
        <taxon>Limnochordales</taxon>
        <taxon>Limnochordaceae</taxon>
        <taxon>Limnochorda</taxon>
    </lineage>
</organism>
<evidence type="ECO:0000256" key="1">
    <source>
        <dbReference type="ARBA" id="ARBA00022741"/>
    </source>
</evidence>
<protein>
    <submittedName>
        <fullName evidence="5">ATPase AAA</fullName>
    </submittedName>
</protein>
<dbReference type="InterPro" id="IPR058670">
    <property type="entry name" value="PTPase_dom"/>
</dbReference>
<dbReference type="InterPro" id="IPR045735">
    <property type="entry name" value="Spore_III_AA_AAA+_ATPase"/>
</dbReference>
<dbReference type="PATRIC" id="fig|1555112.3.peg.3229"/>
<dbReference type="PANTHER" id="PTHR20953">
    <property type="entry name" value="KINASE-RELATED"/>
    <property type="match status" value="1"/>
</dbReference>
<dbReference type="GO" id="GO:0005524">
    <property type="term" value="F:ATP binding"/>
    <property type="evidence" value="ECO:0007669"/>
    <property type="project" value="UniProtKB-KW"/>
</dbReference>
<dbReference type="SMART" id="SM00382">
    <property type="entry name" value="AAA"/>
    <property type="match status" value="1"/>
</dbReference>
<keyword evidence="6" id="KW-1185">Reference proteome</keyword>
<keyword evidence="1" id="KW-0547">Nucleotide-binding</keyword>
<dbReference type="STRING" id="1555112.LIP_3184"/>
<evidence type="ECO:0000256" key="2">
    <source>
        <dbReference type="ARBA" id="ARBA00022840"/>
    </source>
</evidence>
<dbReference type="CDD" id="cd00009">
    <property type="entry name" value="AAA"/>
    <property type="match status" value="1"/>
</dbReference>
<dbReference type="Gene3D" id="3.40.50.300">
    <property type="entry name" value="P-loop containing nucleotide triphosphate hydrolases"/>
    <property type="match status" value="1"/>
</dbReference>
<keyword evidence="2" id="KW-0067">ATP-binding</keyword>
<feature type="compositionally biased region" description="Gly residues" evidence="3">
    <location>
        <begin position="447"/>
        <end position="468"/>
    </location>
</feature>
<dbReference type="Proteomes" id="UP000065807">
    <property type="component" value="Chromosome"/>
</dbReference>
<proteinExistence type="predicted"/>
<feature type="domain" description="AAA+ ATPase" evidence="4">
    <location>
        <begin position="125"/>
        <end position="260"/>
    </location>
</feature>
<dbReference type="EMBL" id="AP014924">
    <property type="protein sequence ID" value="BAS29007.1"/>
    <property type="molecule type" value="Genomic_DNA"/>
</dbReference>
<evidence type="ECO:0000256" key="3">
    <source>
        <dbReference type="SAM" id="MobiDB-lite"/>
    </source>
</evidence>
<reference evidence="6" key="2">
    <citation type="journal article" date="2016" name="Int. J. Syst. Evol. Microbiol.">
        <title>Complete genome sequence and cell structure of Limnochorda pilosa, a Gram-negative spore-former within the phylum Firmicutes.</title>
        <authorList>
            <person name="Watanabe M."/>
            <person name="Kojima H."/>
            <person name="Fukui M."/>
        </authorList>
    </citation>
    <scope>NUCLEOTIDE SEQUENCE [LARGE SCALE GENOMIC DNA]</scope>
    <source>
        <strain evidence="6">HC45</strain>
    </source>
</reference>
<feature type="region of interest" description="Disordered" evidence="3">
    <location>
        <begin position="445"/>
        <end position="509"/>
    </location>
</feature>
<sequence length="509" mass="55917">MTRREVVDNLTQLLECLPPHIRDALQGLPDLHRLIEIVLDLGRQPEARFPERFVHLSDDYVTREDLQFVVQHVGQFGSDNRAGIERTLHRISAIRNRRNEIIGLTCRIGRAVFGTIDIIRDVVETGESLLLLGRPGIGKTTMLREMARVLADEFNKRVVIVDTSNEIAGDGDIPHPAIGRARRMQVSRPDRQAEVMIEAVENHMPEVIVIDEIGTEAEAMAARTIAERGVQLIGTAHGNTLDNLVLNPTLSDLVGGIQAVTLGDEEAKKRGTQKTVLERKAPPTFDIVVEIQEMDRLAIHHSVASTIDQMLRGLEPQPEVRERTLGGSYRVLQEASAVPVELERPGVQGPRLVGGGREGAGEGRVIRIFPYAVSRTRLERAVREHRVPAELTQRLEEADLVLTLKGQYRKMPKRLKQAEAKGLPVHTIRSNTLTQVEQFVGALESGQAGGSGTPGLPAAGGGRVGTAGRGPWRRVEAWNAAPGEGTEGTAPPGSAWTRRLLERYGSDDE</sequence>
<dbReference type="InterPro" id="IPR003593">
    <property type="entry name" value="AAA+_ATPase"/>
</dbReference>
<dbReference type="PANTHER" id="PTHR20953:SF3">
    <property type="entry name" value="P-LOOP CONTAINING NUCLEOSIDE TRIPHOSPHATE HYDROLASES SUPERFAMILY PROTEIN"/>
    <property type="match status" value="1"/>
</dbReference>
<gene>
    <name evidence="5" type="ORF">LIP_3184</name>
</gene>
<reference evidence="6" key="1">
    <citation type="submission" date="2015-07" db="EMBL/GenBank/DDBJ databases">
        <title>Complete genome sequence and phylogenetic analysis of Limnochorda pilosa.</title>
        <authorList>
            <person name="Watanabe M."/>
            <person name="Kojima H."/>
            <person name="Fukui M."/>
        </authorList>
    </citation>
    <scope>NUCLEOTIDE SEQUENCE [LARGE SCALE GENOMIC DNA]</scope>
    <source>
        <strain evidence="6">HC45</strain>
    </source>
</reference>
<name>A0A0K2SPS7_LIMPI</name>
<dbReference type="AlphaFoldDB" id="A0A0K2SPS7"/>
<dbReference type="Pfam" id="PF19568">
    <property type="entry name" value="Spore_III_AA"/>
    <property type="match status" value="1"/>
</dbReference>
<dbReference type="InterPro" id="IPR027417">
    <property type="entry name" value="P-loop_NTPase"/>
</dbReference>
<evidence type="ECO:0000259" key="4">
    <source>
        <dbReference type="SMART" id="SM00382"/>
    </source>
</evidence>
<dbReference type="KEGG" id="lpil:LIP_3184"/>
<feature type="compositionally biased region" description="Low complexity" evidence="3">
    <location>
        <begin position="480"/>
        <end position="493"/>
    </location>
</feature>
<dbReference type="RefSeq" id="WP_068140186.1">
    <property type="nucleotide sequence ID" value="NZ_AP014924.1"/>
</dbReference>